<feature type="region of interest" description="Disordered" evidence="1">
    <location>
        <begin position="1"/>
        <end position="112"/>
    </location>
</feature>
<dbReference type="Proteomes" id="UP000750502">
    <property type="component" value="Unassembled WGS sequence"/>
</dbReference>
<dbReference type="EMBL" id="JADFTT010004772">
    <property type="protein sequence ID" value="KAG5742647.1"/>
    <property type="molecule type" value="Genomic_DNA"/>
</dbReference>
<accession>A0A9P7KXM1</accession>
<feature type="non-terminal residue" evidence="2">
    <location>
        <position position="1"/>
    </location>
</feature>
<protein>
    <submittedName>
        <fullName evidence="2">Uncharacterized protein</fullName>
    </submittedName>
</protein>
<evidence type="ECO:0000313" key="2">
    <source>
        <dbReference type="EMBL" id="KAG5742647.1"/>
    </source>
</evidence>
<keyword evidence="3" id="KW-1185">Reference proteome</keyword>
<sequence length="139" mass="15555">TYPAPPSSWSTREPTPDSTKTNWPTLDRVPPTHLAAGPRIEPRSHQDRAAYPAPPNAQPHGTVRDSTEAKATKSKSTSLLRPSGDDTSKDPQPLHVSRKPENPLGKSRRRTAYPQQIVTTRLLYCLQDRFAQLSRLQRI</sequence>
<reference evidence="2" key="2">
    <citation type="submission" date="2020-10" db="EMBL/GenBank/DDBJ databases">
        <authorList>
            <person name="Peck L.D."/>
            <person name="Nowell R.W."/>
            <person name="Flood J."/>
            <person name="Ryan M.J."/>
            <person name="Barraclough T.G."/>
        </authorList>
    </citation>
    <scope>NUCLEOTIDE SEQUENCE</scope>
    <source>
        <strain evidence="2">IMI 127659i</strain>
    </source>
</reference>
<comment type="caution">
    <text evidence="2">The sequence shown here is derived from an EMBL/GenBank/DDBJ whole genome shotgun (WGS) entry which is preliminary data.</text>
</comment>
<gene>
    <name evidence="2" type="ORF">H9Q72_014542</name>
</gene>
<reference evidence="2" key="1">
    <citation type="journal article" date="2020" name="bioRxiv">
        <title>Historical genomics reveals the evolutionary mechanisms behind multiple outbreaks of the host-specific coffee wilt pathogen Fusarium xylarioides.</title>
        <authorList>
            <person name="Peck D."/>
            <person name="Nowell R.W."/>
            <person name="Flood J."/>
            <person name="Ryan M.J."/>
            <person name="Barraclough T.G."/>
        </authorList>
    </citation>
    <scope>NUCLEOTIDE SEQUENCE</scope>
    <source>
        <strain evidence="2">IMI 127659i</strain>
    </source>
</reference>
<feature type="compositionally biased region" description="Polar residues" evidence="1">
    <location>
        <begin position="7"/>
        <end position="24"/>
    </location>
</feature>
<dbReference type="AlphaFoldDB" id="A0A9P7KXM1"/>
<proteinExistence type="predicted"/>
<evidence type="ECO:0000313" key="3">
    <source>
        <dbReference type="Proteomes" id="UP000750502"/>
    </source>
</evidence>
<organism evidence="2 3">
    <name type="scientific">Fusarium xylarioides</name>
    <dbReference type="NCBI Taxonomy" id="221167"/>
    <lineage>
        <taxon>Eukaryota</taxon>
        <taxon>Fungi</taxon>
        <taxon>Dikarya</taxon>
        <taxon>Ascomycota</taxon>
        <taxon>Pezizomycotina</taxon>
        <taxon>Sordariomycetes</taxon>
        <taxon>Hypocreomycetidae</taxon>
        <taxon>Hypocreales</taxon>
        <taxon>Nectriaceae</taxon>
        <taxon>Fusarium</taxon>
        <taxon>Fusarium fujikuroi species complex</taxon>
    </lineage>
</organism>
<feature type="compositionally biased region" description="Basic and acidic residues" evidence="1">
    <location>
        <begin position="62"/>
        <end position="71"/>
    </location>
</feature>
<evidence type="ECO:0000256" key="1">
    <source>
        <dbReference type="SAM" id="MobiDB-lite"/>
    </source>
</evidence>
<name>A0A9P7KXM1_9HYPO</name>